<dbReference type="EMBL" id="MU620900">
    <property type="protein sequence ID" value="KAI8582396.1"/>
    <property type="molecule type" value="Genomic_DNA"/>
</dbReference>
<feature type="region of interest" description="Disordered" evidence="1">
    <location>
        <begin position="72"/>
        <end position="115"/>
    </location>
</feature>
<dbReference type="InterPro" id="IPR039432">
    <property type="entry name" value="SRP9_dom"/>
</dbReference>
<protein>
    <recommendedName>
        <fullName evidence="2">SRP9 domain-containing protein</fullName>
    </recommendedName>
</protein>
<dbReference type="RefSeq" id="XP_051447400.1">
    <property type="nucleotide sequence ID" value="XM_051586655.1"/>
</dbReference>
<dbReference type="PANTHER" id="PTHR12834">
    <property type="entry name" value="SIGNAL RECOGNITION PARTICLE 9 KDA PROTEIN"/>
    <property type="match status" value="1"/>
</dbReference>
<dbReference type="SUPFAM" id="SSF54762">
    <property type="entry name" value="Signal recognition particle alu RNA binding heterodimer, SRP9/14"/>
    <property type="match status" value="1"/>
</dbReference>
<evidence type="ECO:0000259" key="2">
    <source>
        <dbReference type="Pfam" id="PF05486"/>
    </source>
</evidence>
<dbReference type="GO" id="GO:0008312">
    <property type="term" value="F:7S RNA binding"/>
    <property type="evidence" value="ECO:0007669"/>
    <property type="project" value="InterPro"/>
</dbReference>
<gene>
    <name evidence="3" type="ORF">K450DRAFT_226988</name>
</gene>
<comment type="caution">
    <text evidence="3">The sequence shown here is derived from an EMBL/GenBank/DDBJ whole genome shotgun (WGS) entry which is preliminary data.</text>
</comment>
<dbReference type="AlphaFoldDB" id="A0AAD5EEH3"/>
<keyword evidence="4" id="KW-1185">Reference proteome</keyword>
<dbReference type="Gene3D" id="3.30.720.10">
    <property type="entry name" value="Signal recognition particle alu RNA binding heterodimer, srp9/1"/>
    <property type="match status" value="1"/>
</dbReference>
<feature type="compositionally biased region" description="Basic residues" evidence="1">
    <location>
        <begin position="106"/>
        <end position="115"/>
    </location>
</feature>
<evidence type="ECO:0000313" key="4">
    <source>
        <dbReference type="Proteomes" id="UP001206595"/>
    </source>
</evidence>
<dbReference type="GO" id="GO:0006614">
    <property type="term" value="P:SRP-dependent cotranslational protein targeting to membrane"/>
    <property type="evidence" value="ECO:0007669"/>
    <property type="project" value="InterPro"/>
</dbReference>
<name>A0AAD5EEH3_UMBRA</name>
<organism evidence="3 4">
    <name type="scientific">Umbelopsis ramanniana AG</name>
    <dbReference type="NCBI Taxonomy" id="1314678"/>
    <lineage>
        <taxon>Eukaryota</taxon>
        <taxon>Fungi</taxon>
        <taxon>Fungi incertae sedis</taxon>
        <taxon>Mucoromycota</taxon>
        <taxon>Mucoromycotina</taxon>
        <taxon>Umbelopsidomycetes</taxon>
        <taxon>Umbelopsidales</taxon>
        <taxon>Umbelopsidaceae</taxon>
        <taxon>Umbelopsis</taxon>
    </lineage>
</organism>
<dbReference type="InterPro" id="IPR039914">
    <property type="entry name" value="SRP9-like"/>
</dbReference>
<reference evidence="3" key="1">
    <citation type="submission" date="2021-06" db="EMBL/GenBank/DDBJ databases">
        <authorList>
            <consortium name="DOE Joint Genome Institute"/>
            <person name="Mondo S.J."/>
            <person name="Amses K.R."/>
            <person name="Simmons D.R."/>
            <person name="Longcore J.E."/>
            <person name="Seto K."/>
            <person name="Alves G.H."/>
            <person name="Bonds A.E."/>
            <person name="Quandt C.A."/>
            <person name="Davis W.J."/>
            <person name="Chang Y."/>
            <person name="Letcher P.M."/>
            <person name="Powell M.J."/>
            <person name="Kuo A."/>
            <person name="Labutti K."/>
            <person name="Pangilinan J."/>
            <person name="Andreopoulos W."/>
            <person name="Tritt A."/>
            <person name="Riley R."/>
            <person name="Hundley H."/>
            <person name="Johnson J."/>
            <person name="Lipzen A."/>
            <person name="Barry K."/>
            <person name="Berbee M.L."/>
            <person name="Buchler N.E."/>
            <person name="Grigoriev I.V."/>
            <person name="Spatafora J.W."/>
            <person name="Stajich J.E."/>
            <person name="James T.Y."/>
        </authorList>
    </citation>
    <scope>NUCLEOTIDE SEQUENCE</scope>
    <source>
        <strain evidence="3">AG</strain>
    </source>
</reference>
<evidence type="ECO:0000313" key="3">
    <source>
        <dbReference type="EMBL" id="KAI8582396.1"/>
    </source>
</evidence>
<sequence>MYLDTWDDFQKAAEDIYIASPLRTRYVSSYRHIDGELILKVTDDRSAVKYKTKQSTDLKKFIGLNRSMMSKMQNIEPTEAVQVPENTAQQPQGNAGIPTSKPASGKSKKSKKNRK</sequence>
<dbReference type="Proteomes" id="UP001206595">
    <property type="component" value="Unassembled WGS sequence"/>
</dbReference>
<reference evidence="3" key="2">
    <citation type="journal article" date="2022" name="Proc. Natl. Acad. Sci. U.S.A.">
        <title>Diploid-dominant life cycles characterize the early evolution of Fungi.</title>
        <authorList>
            <person name="Amses K.R."/>
            <person name="Simmons D.R."/>
            <person name="Longcore J.E."/>
            <person name="Mondo S.J."/>
            <person name="Seto K."/>
            <person name="Jeronimo G.H."/>
            <person name="Bonds A.E."/>
            <person name="Quandt C.A."/>
            <person name="Davis W.J."/>
            <person name="Chang Y."/>
            <person name="Federici B.A."/>
            <person name="Kuo A."/>
            <person name="LaButti K."/>
            <person name="Pangilinan J."/>
            <person name="Andreopoulos W."/>
            <person name="Tritt A."/>
            <person name="Riley R."/>
            <person name="Hundley H."/>
            <person name="Johnson J."/>
            <person name="Lipzen A."/>
            <person name="Barry K."/>
            <person name="Lang B.F."/>
            <person name="Cuomo C.A."/>
            <person name="Buchler N.E."/>
            <person name="Grigoriev I.V."/>
            <person name="Spatafora J.W."/>
            <person name="Stajich J.E."/>
            <person name="James T.Y."/>
        </authorList>
    </citation>
    <scope>NUCLEOTIDE SEQUENCE</scope>
    <source>
        <strain evidence="3">AG</strain>
    </source>
</reference>
<feature type="compositionally biased region" description="Polar residues" evidence="1">
    <location>
        <begin position="84"/>
        <end position="93"/>
    </location>
</feature>
<dbReference type="Pfam" id="PF05486">
    <property type="entry name" value="SRP9-21"/>
    <property type="match status" value="1"/>
</dbReference>
<dbReference type="PANTHER" id="PTHR12834:SF12">
    <property type="entry name" value="SIGNAL RECOGNITION PARTICLE 9 KDA PROTEIN"/>
    <property type="match status" value="1"/>
</dbReference>
<dbReference type="GeneID" id="75912003"/>
<dbReference type="FunFam" id="3.30.720.10:FF:000008">
    <property type="entry name" value="Unplaced genomic scaffold supercont1.11, whole genome shotgun sequence"/>
    <property type="match status" value="1"/>
</dbReference>
<proteinExistence type="predicted"/>
<evidence type="ECO:0000256" key="1">
    <source>
        <dbReference type="SAM" id="MobiDB-lite"/>
    </source>
</evidence>
<dbReference type="InterPro" id="IPR009018">
    <property type="entry name" value="Signal_recog_particle_SRP9/14"/>
</dbReference>
<accession>A0AAD5EEH3</accession>
<dbReference type="GO" id="GO:0005786">
    <property type="term" value="C:signal recognition particle, endoplasmic reticulum targeting"/>
    <property type="evidence" value="ECO:0007669"/>
    <property type="project" value="TreeGrafter"/>
</dbReference>
<feature type="domain" description="SRP9" evidence="2">
    <location>
        <begin position="4"/>
        <end position="72"/>
    </location>
</feature>